<organism evidence="1 2">
    <name type="scientific">Citrus sinensis</name>
    <name type="common">Sweet orange</name>
    <name type="synonym">Citrus aurantium var. sinensis</name>
    <dbReference type="NCBI Taxonomy" id="2711"/>
    <lineage>
        <taxon>Eukaryota</taxon>
        <taxon>Viridiplantae</taxon>
        <taxon>Streptophyta</taxon>
        <taxon>Embryophyta</taxon>
        <taxon>Tracheophyta</taxon>
        <taxon>Spermatophyta</taxon>
        <taxon>Magnoliopsida</taxon>
        <taxon>eudicotyledons</taxon>
        <taxon>Gunneridae</taxon>
        <taxon>Pentapetalae</taxon>
        <taxon>rosids</taxon>
        <taxon>malvids</taxon>
        <taxon>Sapindales</taxon>
        <taxon>Rutaceae</taxon>
        <taxon>Aurantioideae</taxon>
        <taxon>Citrus</taxon>
    </lineage>
</organism>
<dbReference type="EMBL" id="CM039175">
    <property type="protein sequence ID" value="KAH9736042.1"/>
    <property type="molecule type" value="Genomic_DNA"/>
</dbReference>
<proteinExistence type="predicted"/>
<sequence>MNTESLLCDELWLSDPASTADCYSDKKPKQCNILESCECECDGTSFYKTKEECEEAAIICLEKELSYMPEPGYVEYLDQSNNLPHFRFRAIQWLIKSRSRLNLSFGTFFNAANYLDRFISMHQFHFQEWKYWMVELVSVACLSIASKFNDTSSPSLHEIQMEELDYSFQSSTIRRMELTLLQSLGWRLGCITTYSFLELLLSNFDSLESHLHNELTTLVTKLLLGAVLDELIASSCAHIAFITRLFNQEQKDDVVRCNMIMKSRLVDPLSNLIVCGQPYSNWPSSPVTVLLRERIDIYDCQVDLSIFNQMQMQMPGSNIINNLESFKKRRKE</sequence>
<reference evidence="2" key="1">
    <citation type="journal article" date="2023" name="Hortic. Res.">
        <title>A chromosome-level phased genome enabling allele-level studies in sweet orange: a case study on citrus Huanglongbing tolerance.</title>
        <authorList>
            <person name="Wu B."/>
            <person name="Yu Q."/>
            <person name="Deng Z."/>
            <person name="Duan Y."/>
            <person name="Luo F."/>
            <person name="Gmitter F. Jr."/>
        </authorList>
    </citation>
    <scope>NUCLEOTIDE SEQUENCE [LARGE SCALE GENOMIC DNA]</scope>
    <source>
        <strain evidence="2">cv. Valencia</strain>
    </source>
</reference>
<comment type="caution">
    <text evidence="1">The sequence shown here is derived from an EMBL/GenBank/DDBJ whole genome shotgun (WGS) entry which is preliminary data.</text>
</comment>
<keyword evidence="2" id="KW-1185">Reference proteome</keyword>
<evidence type="ECO:0000313" key="2">
    <source>
        <dbReference type="Proteomes" id="UP000829398"/>
    </source>
</evidence>
<protein>
    <submittedName>
        <fullName evidence="1">Cyclin-D7-1</fullName>
    </submittedName>
</protein>
<name>A0ACB8JTS8_CITSI</name>
<dbReference type="Proteomes" id="UP000829398">
    <property type="component" value="Chromosome 6"/>
</dbReference>
<evidence type="ECO:0000313" key="1">
    <source>
        <dbReference type="EMBL" id="KAH9736042.1"/>
    </source>
</evidence>
<gene>
    <name evidence="1" type="ORF">KPL71_017947</name>
</gene>
<accession>A0ACB8JTS8</accession>